<evidence type="ECO:0000313" key="2">
    <source>
        <dbReference type="Proteomes" id="UP000054270"/>
    </source>
</evidence>
<accession>A0A0D2P9P2</accession>
<organism evidence="1 2">
    <name type="scientific">Hypholoma sublateritium (strain FD-334 SS-4)</name>
    <dbReference type="NCBI Taxonomy" id="945553"/>
    <lineage>
        <taxon>Eukaryota</taxon>
        <taxon>Fungi</taxon>
        <taxon>Dikarya</taxon>
        <taxon>Basidiomycota</taxon>
        <taxon>Agaricomycotina</taxon>
        <taxon>Agaricomycetes</taxon>
        <taxon>Agaricomycetidae</taxon>
        <taxon>Agaricales</taxon>
        <taxon>Agaricineae</taxon>
        <taxon>Strophariaceae</taxon>
        <taxon>Hypholoma</taxon>
    </lineage>
</organism>
<sequence length="246" mass="28113">MTDQLFYFKLRATSDDGDFDPQHSAASSDTTSNFSLDLSDDHPFYTTQPATAPIGYVEQFTADFQQQQAKFVKKHQDFTHRAVRHRVRKLSKLYKKYIDLVELHNGLITNEAKELVHHYKELYADHIKAYEIEIGQKDRLSDKAGTAKYLDSLPLIIDSVPFHQSDNDSFHPDEEDIDMSPCKIKVNKKKSNKSKKASSSKQSKEDIKVAPAELMLVQTVTPELVKIMGNYAEGHKDICNKLTLMM</sequence>
<dbReference type="EMBL" id="KN817609">
    <property type="protein sequence ID" value="KJA17085.1"/>
    <property type="molecule type" value="Genomic_DNA"/>
</dbReference>
<dbReference type="Proteomes" id="UP000054270">
    <property type="component" value="Unassembled WGS sequence"/>
</dbReference>
<proteinExistence type="predicted"/>
<reference evidence="2" key="1">
    <citation type="submission" date="2014-04" db="EMBL/GenBank/DDBJ databases">
        <title>Evolutionary Origins and Diversification of the Mycorrhizal Mutualists.</title>
        <authorList>
            <consortium name="DOE Joint Genome Institute"/>
            <consortium name="Mycorrhizal Genomics Consortium"/>
            <person name="Kohler A."/>
            <person name="Kuo A."/>
            <person name="Nagy L.G."/>
            <person name="Floudas D."/>
            <person name="Copeland A."/>
            <person name="Barry K.W."/>
            <person name="Cichocki N."/>
            <person name="Veneault-Fourrey C."/>
            <person name="LaButti K."/>
            <person name="Lindquist E.A."/>
            <person name="Lipzen A."/>
            <person name="Lundell T."/>
            <person name="Morin E."/>
            <person name="Murat C."/>
            <person name="Riley R."/>
            <person name="Ohm R."/>
            <person name="Sun H."/>
            <person name="Tunlid A."/>
            <person name="Henrissat B."/>
            <person name="Grigoriev I.V."/>
            <person name="Hibbett D.S."/>
            <person name="Martin F."/>
        </authorList>
    </citation>
    <scope>NUCLEOTIDE SEQUENCE [LARGE SCALE GENOMIC DNA]</scope>
    <source>
        <strain evidence="2">FD-334 SS-4</strain>
    </source>
</reference>
<dbReference type="AlphaFoldDB" id="A0A0D2P9P2"/>
<protein>
    <submittedName>
        <fullName evidence="1">Uncharacterized protein</fullName>
    </submittedName>
</protein>
<gene>
    <name evidence="1" type="ORF">HYPSUDRAFT_206456</name>
</gene>
<evidence type="ECO:0000313" key="1">
    <source>
        <dbReference type="EMBL" id="KJA17085.1"/>
    </source>
</evidence>
<name>A0A0D2P9P2_HYPSF</name>
<keyword evidence="2" id="KW-1185">Reference proteome</keyword>